<dbReference type="InterPro" id="IPR036424">
    <property type="entry name" value="UPP_synth-like_sf"/>
</dbReference>
<keyword evidence="2" id="KW-1185">Reference proteome</keyword>
<reference evidence="1 2" key="1">
    <citation type="submission" date="2024-02" db="EMBL/GenBank/DDBJ databases">
        <title>Herpetosiphon gulosus NBRC 112829.</title>
        <authorList>
            <person name="Ichikawa N."/>
            <person name="Katano-Makiyama Y."/>
            <person name="Hidaka K."/>
        </authorList>
    </citation>
    <scope>NUCLEOTIDE SEQUENCE [LARGE SCALE GENOMIC DNA]</scope>
    <source>
        <strain evidence="1 2">NBRC 112829</strain>
    </source>
</reference>
<dbReference type="Gene3D" id="3.40.1180.10">
    <property type="entry name" value="Decaprenyl diphosphate synthase-like"/>
    <property type="match status" value="1"/>
</dbReference>
<dbReference type="EMBL" id="BAABRU010000006">
    <property type="protein sequence ID" value="GAA5528064.1"/>
    <property type="molecule type" value="Genomic_DNA"/>
</dbReference>
<accession>A0ABP9WYC9</accession>
<proteinExistence type="predicted"/>
<protein>
    <submittedName>
        <fullName evidence="1">(+)-kolavelool synthase</fullName>
    </submittedName>
</protein>
<name>A0ABP9WYC9_9CHLR</name>
<evidence type="ECO:0000313" key="2">
    <source>
        <dbReference type="Proteomes" id="UP001428290"/>
    </source>
</evidence>
<sequence length="287" mass="33293">MKPTLAEFLQQPIDLVNEIVPETVVYSCAGSRRQAALAGVPATGNAFAQWSHEQMLKTISMLMSYRIRHLFVPLLLPNQFKEQTPNYREKLEGWVEWGIASQTMLDFYRTHQWRVRLLGTEQLPSLHATAERLDQTDQASEQQTLWWYIVPDQEQAWQTIFRAIQQRTITSRAEAIQAIYGEAIAPAELFISFGKPMLNAHVIPPLLVGELQCYWTQKPGYNLSEEEFRQILYDFAFLRKTWQADKTERPQAALDFRHHWERGPILGLGQQLGPFWYPQSTSIESEL</sequence>
<dbReference type="Proteomes" id="UP001428290">
    <property type="component" value="Unassembled WGS sequence"/>
</dbReference>
<evidence type="ECO:0000313" key="1">
    <source>
        <dbReference type="EMBL" id="GAA5528064.1"/>
    </source>
</evidence>
<comment type="caution">
    <text evidence="1">The sequence shown here is derived from an EMBL/GenBank/DDBJ whole genome shotgun (WGS) entry which is preliminary data.</text>
</comment>
<organism evidence="1 2">
    <name type="scientific">Herpetosiphon gulosus</name>
    <dbReference type="NCBI Taxonomy" id="1973496"/>
    <lineage>
        <taxon>Bacteria</taxon>
        <taxon>Bacillati</taxon>
        <taxon>Chloroflexota</taxon>
        <taxon>Chloroflexia</taxon>
        <taxon>Herpetosiphonales</taxon>
        <taxon>Herpetosiphonaceae</taxon>
        <taxon>Herpetosiphon</taxon>
    </lineage>
</organism>
<gene>
    <name evidence="1" type="ORF">Hgul01_01860</name>
</gene>
<dbReference type="RefSeq" id="WP_345721672.1">
    <property type="nucleotide sequence ID" value="NZ_BAABRU010000006.1"/>
</dbReference>